<organism evidence="2 3">
    <name type="scientific">Natranaerovirga pectinivora</name>
    <dbReference type="NCBI Taxonomy" id="682400"/>
    <lineage>
        <taxon>Bacteria</taxon>
        <taxon>Bacillati</taxon>
        <taxon>Bacillota</taxon>
        <taxon>Clostridia</taxon>
        <taxon>Lachnospirales</taxon>
        <taxon>Natranaerovirgaceae</taxon>
        <taxon>Natranaerovirga</taxon>
    </lineage>
</organism>
<gene>
    <name evidence="2" type="ORF">EDC18_105101</name>
</gene>
<dbReference type="InterPro" id="IPR003797">
    <property type="entry name" value="DegV"/>
</dbReference>
<dbReference type="AlphaFoldDB" id="A0A4R3MQC6"/>
<reference evidence="2 3" key="1">
    <citation type="submission" date="2019-03" db="EMBL/GenBank/DDBJ databases">
        <title>Genomic Encyclopedia of Type Strains, Phase IV (KMG-IV): sequencing the most valuable type-strain genomes for metagenomic binning, comparative biology and taxonomic classification.</title>
        <authorList>
            <person name="Goeker M."/>
        </authorList>
    </citation>
    <scope>NUCLEOTIDE SEQUENCE [LARGE SCALE GENOMIC DNA]</scope>
    <source>
        <strain evidence="2 3">DSM 24629</strain>
    </source>
</reference>
<dbReference type="GO" id="GO:0008289">
    <property type="term" value="F:lipid binding"/>
    <property type="evidence" value="ECO:0007669"/>
    <property type="project" value="UniProtKB-KW"/>
</dbReference>
<keyword evidence="1" id="KW-0446">Lipid-binding</keyword>
<accession>A0A4R3MQC6</accession>
<evidence type="ECO:0000313" key="3">
    <source>
        <dbReference type="Proteomes" id="UP000294902"/>
    </source>
</evidence>
<dbReference type="RefSeq" id="WP_132252233.1">
    <property type="nucleotide sequence ID" value="NZ_SMAL01000005.1"/>
</dbReference>
<dbReference type="Proteomes" id="UP000294902">
    <property type="component" value="Unassembled WGS sequence"/>
</dbReference>
<dbReference type="Gene3D" id="2.20.28.50">
    <property type="entry name" value="degv family protein"/>
    <property type="match status" value="1"/>
</dbReference>
<name>A0A4R3MQC6_9FIRM</name>
<dbReference type="PROSITE" id="PS51482">
    <property type="entry name" value="DEGV"/>
    <property type="match status" value="1"/>
</dbReference>
<dbReference type="Gene3D" id="3.40.50.10440">
    <property type="entry name" value="Dihydroxyacetone kinase, domain 1"/>
    <property type="match status" value="1"/>
</dbReference>
<dbReference type="OrthoDB" id="2138472at2"/>
<evidence type="ECO:0000313" key="2">
    <source>
        <dbReference type="EMBL" id="TCT14620.1"/>
    </source>
</evidence>
<keyword evidence="3" id="KW-1185">Reference proteome</keyword>
<dbReference type="Pfam" id="PF02645">
    <property type="entry name" value="DegV"/>
    <property type="match status" value="1"/>
</dbReference>
<proteinExistence type="predicted"/>
<dbReference type="InterPro" id="IPR043168">
    <property type="entry name" value="DegV_C"/>
</dbReference>
<dbReference type="PANTHER" id="PTHR33434">
    <property type="entry name" value="DEGV DOMAIN-CONTAINING PROTEIN DR_1986-RELATED"/>
    <property type="match status" value="1"/>
</dbReference>
<evidence type="ECO:0000256" key="1">
    <source>
        <dbReference type="ARBA" id="ARBA00023121"/>
    </source>
</evidence>
<sequence length="281" mass="31290">MNYKILVDSCCDLPEEYRKQPHFIVVPLTIDLGGKTYVDDENLDVSEYLRKMKETPKAPQTACPSPEDYMKHFDGDEENIFIVTLSDQLSGSYNSAVLAKNLYNDENPNNNKHITIFNSFSASSAEVLIALKVEALAKAGESTESIDKKVNEYIDGMNTYFVLESLDNLRKNGRLNNVQALIANVLNIKPIMGANKDGTIKKLDQGRGIKKALNRMAEIIGEEGQQLSEKICVIAQCNCPERAKEFKEEILKRYSFKDVIIVSTAGISTTYAYDGGIVVAV</sequence>
<dbReference type="Gene3D" id="3.30.1180.10">
    <property type="match status" value="1"/>
</dbReference>
<comment type="caution">
    <text evidence="2">The sequence shown here is derived from an EMBL/GenBank/DDBJ whole genome shotgun (WGS) entry which is preliminary data.</text>
</comment>
<dbReference type="NCBIfam" id="TIGR00762">
    <property type="entry name" value="DegV"/>
    <property type="match status" value="1"/>
</dbReference>
<dbReference type="EMBL" id="SMAL01000005">
    <property type="protein sequence ID" value="TCT14620.1"/>
    <property type="molecule type" value="Genomic_DNA"/>
</dbReference>
<dbReference type="PANTHER" id="PTHR33434:SF2">
    <property type="entry name" value="FATTY ACID-BINDING PROTEIN TM_1468"/>
    <property type="match status" value="1"/>
</dbReference>
<dbReference type="InterPro" id="IPR050270">
    <property type="entry name" value="DegV_domain_contain"/>
</dbReference>
<dbReference type="SUPFAM" id="SSF82549">
    <property type="entry name" value="DAK1/DegV-like"/>
    <property type="match status" value="1"/>
</dbReference>
<protein>
    <submittedName>
        <fullName evidence="2">DegV family protein with EDD domain</fullName>
    </submittedName>
</protein>